<proteinExistence type="predicted"/>
<accession>A0A1M4UA52</accession>
<organism evidence="1 2">
    <name type="scientific">Flavisolibacter ginsengisoli DSM 18119</name>
    <dbReference type="NCBI Taxonomy" id="1121884"/>
    <lineage>
        <taxon>Bacteria</taxon>
        <taxon>Pseudomonadati</taxon>
        <taxon>Bacteroidota</taxon>
        <taxon>Chitinophagia</taxon>
        <taxon>Chitinophagales</taxon>
        <taxon>Chitinophagaceae</taxon>
        <taxon>Flavisolibacter</taxon>
    </lineage>
</organism>
<evidence type="ECO:0000313" key="1">
    <source>
        <dbReference type="EMBL" id="SHE53609.1"/>
    </source>
</evidence>
<keyword evidence="2" id="KW-1185">Reference proteome</keyword>
<sequence length="81" mass="9389">MWQKGKILFLKHCNNLGGWIKLPSKNRMVCTSCQYIHDQSANEDNPIVAKGYYIHAGAINYTQPKYEAGQYNGKYIEYNQE</sequence>
<dbReference type="STRING" id="1121884.SAMN02745131_00580"/>
<evidence type="ECO:0000313" key="2">
    <source>
        <dbReference type="Proteomes" id="UP000184048"/>
    </source>
</evidence>
<gene>
    <name evidence="1" type="ORF">SAMN02745131_00580</name>
</gene>
<dbReference type="EMBL" id="FQUU01000002">
    <property type="protein sequence ID" value="SHE53609.1"/>
    <property type="molecule type" value="Genomic_DNA"/>
</dbReference>
<reference evidence="1 2" key="1">
    <citation type="submission" date="2016-11" db="EMBL/GenBank/DDBJ databases">
        <authorList>
            <person name="Jaros S."/>
            <person name="Januszkiewicz K."/>
            <person name="Wedrychowicz H."/>
        </authorList>
    </citation>
    <scope>NUCLEOTIDE SEQUENCE [LARGE SCALE GENOMIC DNA]</scope>
    <source>
        <strain evidence="1 2">DSM 18119</strain>
    </source>
</reference>
<name>A0A1M4UA52_9BACT</name>
<dbReference type="Proteomes" id="UP000184048">
    <property type="component" value="Unassembled WGS sequence"/>
</dbReference>
<dbReference type="AlphaFoldDB" id="A0A1M4UA52"/>
<protein>
    <submittedName>
        <fullName evidence="1">Uncharacterized protein</fullName>
    </submittedName>
</protein>